<evidence type="ECO:0000313" key="3">
    <source>
        <dbReference type="Proteomes" id="UP000032068"/>
    </source>
</evidence>
<dbReference type="RefSeq" id="WP_042556371.1">
    <property type="nucleotide sequence ID" value="NZ_JXQW01000108.1"/>
</dbReference>
<gene>
    <name evidence="2" type="ORF">RU08_23850</name>
</gene>
<reference evidence="2 3" key="1">
    <citation type="submission" date="2014-12" db="EMBL/GenBank/DDBJ databases">
        <title>16Stimator: statistical estimation of ribosomal gene copy numbers from draft genome assemblies.</title>
        <authorList>
            <person name="Perisin M.A."/>
            <person name="Vetter M."/>
            <person name="Gilbert J.A."/>
            <person name="Bergelson J."/>
        </authorList>
    </citation>
    <scope>NUCLEOTIDE SEQUENCE [LARGE SCALE GENOMIC DNA]</scope>
    <source>
        <strain evidence="2 3">MEJ086</strain>
    </source>
</reference>
<accession>A0A0D0JTS9</accession>
<dbReference type="Proteomes" id="UP000032068">
    <property type="component" value="Unassembled WGS sequence"/>
</dbReference>
<sequence>MLLSKPTSRRKFLLSSLIALPALGVTIKGLSAASAAEMVAPALDSYTPTFFSATEWTFMMAACDRLIPAGGKAPGALETNVPVFMDQQLASDLGSEIYLEGPFDLAAPATLGYQIPYLPQQIYRNGIKAVDAWCEHAHHERFALLDATTQDSVLKKLEAGEVDFAAFGEEVLGSKLFFSEMLSLSQQGYLSDPIYGGNKGMKAWIAIGFPGARASYLEWVAQHNVKYPLGPVSLNGDRG</sequence>
<protein>
    <submittedName>
        <fullName evidence="2">Gluconate 2-dehydrogenase</fullName>
    </submittedName>
</protein>
<dbReference type="InterPro" id="IPR006311">
    <property type="entry name" value="TAT_signal"/>
</dbReference>
<dbReference type="Pfam" id="PF13618">
    <property type="entry name" value="Gluconate_2-dh3"/>
    <property type="match status" value="1"/>
</dbReference>
<keyword evidence="1" id="KW-0732">Signal</keyword>
<feature type="signal peptide" evidence="1">
    <location>
        <begin position="1"/>
        <end position="35"/>
    </location>
</feature>
<comment type="caution">
    <text evidence="2">The sequence shown here is derived from an EMBL/GenBank/DDBJ whole genome shotgun (WGS) entry which is preliminary data.</text>
</comment>
<dbReference type="InterPro" id="IPR027056">
    <property type="entry name" value="Gluconate_2DH_su3"/>
</dbReference>
<dbReference type="OrthoDB" id="8400810at2"/>
<proteinExistence type="predicted"/>
<name>A0A0D0JTS9_9PSED</name>
<dbReference type="EMBL" id="JXQW01000108">
    <property type="protein sequence ID" value="KIP89689.1"/>
    <property type="molecule type" value="Genomic_DNA"/>
</dbReference>
<organism evidence="2 3">
    <name type="scientific">Pseudomonas fulva</name>
    <dbReference type="NCBI Taxonomy" id="47880"/>
    <lineage>
        <taxon>Bacteria</taxon>
        <taxon>Pseudomonadati</taxon>
        <taxon>Pseudomonadota</taxon>
        <taxon>Gammaproteobacteria</taxon>
        <taxon>Pseudomonadales</taxon>
        <taxon>Pseudomonadaceae</taxon>
        <taxon>Pseudomonas</taxon>
    </lineage>
</organism>
<evidence type="ECO:0000313" key="2">
    <source>
        <dbReference type="EMBL" id="KIP89689.1"/>
    </source>
</evidence>
<dbReference type="PROSITE" id="PS51318">
    <property type="entry name" value="TAT"/>
    <property type="match status" value="1"/>
</dbReference>
<evidence type="ECO:0000256" key="1">
    <source>
        <dbReference type="SAM" id="SignalP"/>
    </source>
</evidence>
<feature type="chain" id="PRO_5002213850" evidence="1">
    <location>
        <begin position="36"/>
        <end position="239"/>
    </location>
</feature>
<dbReference type="AlphaFoldDB" id="A0A0D0JTS9"/>